<dbReference type="RefSeq" id="WP_377489683.1">
    <property type="nucleotide sequence ID" value="NZ_JBHUOX010000023.1"/>
</dbReference>
<dbReference type="Proteomes" id="UP001597641">
    <property type="component" value="Unassembled WGS sequence"/>
</dbReference>
<proteinExistence type="predicted"/>
<evidence type="ECO:0000313" key="1">
    <source>
        <dbReference type="EMBL" id="MFD3003058.1"/>
    </source>
</evidence>
<dbReference type="EMBL" id="JBHUOX010000023">
    <property type="protein sequence ID" value="MFD3003058.1"/>
    <property type="molecule type" value="Genomic_DNA"/>
</dbReference>
<sequence length="43" mass="5083">MFPEDICLLRGSVRYGFRASLRGTSRRHNPVPLLYVMFRWARG</sequence>
<gene>
    <name evidence="1" type="ORF">ACFS7Z_22020</name>
</gene>
<evidence type="ECO:0000313" key="2">
    <source>
        <dbReference type="Proteomes" id="UP001597641"/>
    </source>
</evidence>
<keyword evidence="2" id="KW-1185">Reference proteome</keyword>
<reference evidence="2" key="1">
    <citation type="journal article" date="2019" name="Int. J. Syst. Evol. Microbiol.">
        <title>The Global Catalogue of Microorganisms (GCM) 10K type strain sequencing project: providing services to taxonomists for standard genome sequencing and annotation.</title>
        <authorList>
            <consortium name="The Broad Institute Genomics Platform"/>
            <consortium name="The Broad Institute Genome Sequencing Center for Infectious Disease"/>
            <person name="Wu L."/>
            <person name="Ma J."/>
        </authorList>
    </citation>
    <scope>NUCLEOTIDE SEQUENCE [LARGE SCALE GENOMIC DNA]</scope>
    <source>
        <strain evidence="2">KCTC 23984</strain>
    </source>
</reference>
<organism evidence="1 2">
    <name type="scientific">Pontibacter toksunensis</name>
    <dbReference type="NCBI Taxonomy" id="1332631"/>
    <lineage>
        <taxon>Bacteria</taxon>
        <taxon>Pseudomonadati</taxon>
        <taxon>Bacteroidota</taxon>
        <taxon>Cytophagia</taxon>
        <taxon>Cytophagales</taxon>
        <taxon>Hymenobacteraceae</taxon>
        <taxon>Pontibacter</taxon>
    </lineage>
</organism>
<accession>A0ABW6C1A2</accession>
<protein>
    <submittedName>
        <fullName evidence="1">Uncharacterized protein</fullName>
    </submittedName>
</protein>
<comment type="caution">
    <text evidence="1">The sequence shown here is derived from an EMBL/GenBank/DDBJ whole genome shotgun (WGS) entry which is preliminary data.</text>
</comment>
<name>A0ABW6C1A2_9BACT</name>